<dbReference type="InterPro" id="IPR015324">
    <property type="entry name" value="Ribosomal_Rsm22-like"/>
</dbReference>
<dbReference type="GO" id="GO:0008168">
    <property type="term" value="F:methyltransferase activity"/>
    <property type="evidence" value="ECO:0007669"/>
    <property type="project" value="InterPro"/>
</dbReference>
<dbReference type="PANTHER" id="PTHR13184">
    <property type="entry name" value="37S RIBOSOMAL PROTEIN S22"/>
    <property type="match status" value="1"/>
</dbReference>
<dbReference type="Gene3D" id="3.40.50.150">
    <property type="entry name" value="Vaccinia Virus protein VP39"/>
    <property type="match status" value="1"/>
</dbReference>
<dbReference type="InterPro" id="IPR052571">
    <property type="entry name" value="Mt_RNA_Methyltransferase"/>
</dbReference>
<dbReference type="GO" id="GO:0003735">
    <property type="term" value="F:structural constituent of ribosome"/>
    <property type="evidence" value="ECO:0007669"/>
    <property type="project" value="TreeGrafter"/>
</dbReference>
<keyword evidence="2" id="KW-0809">Transit peptide</keyword>
<evidence type="ECO:0000256" key="3">
    <source>
        <dbReference type="ARBA" id="ARBA00023004"/>
    </source>
</evidence>
<protein>
    <submittedName>
        <fullName evidence="5">Uncharacterized protein</fullName>
    </submittedName>
</protein>
<proteinExistence type="predicted"/>
<evidence type="ECO:0000256" key="2">
    <source>
        <dbReference type="ARBA" id="ARBA00022946"/>
    </source>
</evidence>
<keyword evidence="4" id="KW-0411">Iron-sulfur</keyword>
<sequence>MNSEQLDWVALDRLREGFLTGSAANGPYWESLSDLSNYDVTYAERIGWKWDALLGELRLRHWSPPAGGLLLDWGCGSGVAGRRAMSAFGADRFSALAVWDHSPLARTFSATRAREQFPSIEVSEFTDTGQPIGLLVISHVLNELPDDARAQLLALVERAAAVIWIEPGTHRDSRALATLRDQLRSGHRIVAPCTHREDCPLFQAANERDWCHFFAHAPAGIQNDSNWVRFSHRAGLDLRSQAYSCLVLDRSELPVFTTPPSTQPARLLGRVEVFKPYARFLACDNAGLHLLELSKRTDSALVKRLDRNPPVPLYALAHEGRRVTAITQLVADESSESTPSDEGHPDA</sequence>
<name>A0A556QMK4_9BACT</name>
<reference evidence="5 6" key="1">
    <citation type="submission" date="2019-07" db="EMBL/GenBank/DDBJ databases">
        <title>Description of 53C-WASEF.</title>
        <authorList>
            <person name="Pitt A."/>
            <person name="Hahn M.W."/>
        </authorList>
    </citation>
    <scope>NUCLEOTIDE SEQUENCE [LARGE SCALE GENOMIC DNA]</scope>
    <source>
        <strain evidence="5 6">53C-WASEF</strain>
    </source>
</reference>
<dbReference type="PANTHER" id="PTHR13184:SF5">
    <property type="entry name" value="METHYLTRANSFERASE-LIKE PROTEIN 17, MITOCHONDRIAL"/>
    <property type="match status" value="1"/>
</dbReference>
<dbReference type="GO" id="GO:0006412">
    <property type="term" value="P:translation"/>
    <property type="evidence" value="ECO:0007669"/>
    <property type="project" value="InterPro"/>
</dbReference>
<dbReference type="Pfam" id="PF09243">
    <property type="entry name" value="Rsm22"/>
    <property type="match status" value="1"/>
</dbReference>
<keyword evidence="3" id="KW-0408">Iron</keyword>
<keyword evidence="6" id="KW-1185">Reference proteome</keyword>
<dbReference type="InterPro" id="IPR029063">
    <property type="entry name" value="SAM-dependent_MTases_sf"/>
</dbReference>
<gene>
    <name evidence="5" type="ORF">FPL22_00725</name>
</gene>
<dbReference type="OrthoDB" id="185125at2"/>
<dbReference type="GO" id="GO:0015935">
    <property type="term" value="C:small ribosomal subunit"/>
    <property type="evidence" value="ECO:0007669"/>
    <property type="project" value="TreeGrafter"/>
</dbReference>
<organism evidence="5 6">
    <name type="scientific">Rariglobus hedericola</name>
    <dbReference type="NCBI Taxonomy" id="2597822"/>
    <lineage>
        <taxon>Bacteria</taxon>
        <taxon>Pseudomonadati</taxon>
        <taxon>Verrucomicrobiota</taxon>
        <taxon>Opitutia</taxon>
        <taxon>Opitutales</taxon>
        <taxon>Opitutaceae</taxon>
        <taxon>Rariglobus</taxon>
    </lineage>
</organism>
<dbReference type="RefSeq" id="WP_144228206.1">
    <property type="nucleotide sequence ID" value="NZ_CBCRVV010000001.1"/>
</dbReference>
<evidence type="ECO:0000313" key="5">
    <source>
        <dbReference type="EMBL" id="TSJ77864.1"/>
    </source>
</evidence>
<dbReference type="GO" id="GO:0051536">
    <property type="term" value="F:iron-sulfur cluster binding"/>
    <property type="evidence" value="ECO:0007669"/>
    <property type="project" value="UniProtKB-KW"/>
</dbReference>
<keyword evidence="1" id="KW-0479">Metal-binding</keyword>
<dbReference type="EMBL" id="VMBG01000001">
    <property type="protein sequence ID" value="TSJ77864.1"/>
    <property type="molecule type" value="Genomic_DNA"/>
</dbReference>
<evidence type="ECO:0000256" key="4">
    <source>
        <dbReference type="ARBA" id="ARBA00023014"/>
    </source>
</evidence>
<comment type="caution">
    <text evidence="5">The sequence shown here is derived from an EMBL/GenBank/DDBJ whole genome shotgun (WGS) entry which is preliminary data.</text>
</comment>
<dbReference type="SUPFAM" id="SSF53335">
    <property type="entry name" value="S-adenosyl-L-methionine-dependent methyltransferases"/>
    <property type="match status" value="1"/>
</dbReference>
<dbReference type="GO" id="GO:0046872">
    <property type="term" value="F:metal ion binding"/>
    <property type="evidence" value="ECO:0007669"/>
    <property type="project" value="UniProtKB-KW"/>
</dbReference>
<dbReference type="AlphaFoldDB" id="A0A556QMK4"/>
<accession>A0A556QMK4</accession>
<evidence type="ECO:0000256" key="1">
    <source>
        <dbReference type="ARBA" id="ARBA00022723"/>
    </source>
</evidence>
<evidence type="ECO:0000313" key="6">
    <source>
        <dbReference type="Proteomes" id="UP000315648"/>
    </source>
</evidence>
<dbReference type="Proteomes" id="UP000315648">
    <property type="component" value="Unassembled WGS sequence"/>
</dbReference>